<sequence>PGIYLTGYGGVRIEDVVTLEKGRAKVLTRSGKDSFQL</sequence>
<reference evidence="1" key="1">
    <citation type="journal article" date="2014" name="Front. Microbiol.">
        <title>High frequency of phylogenetically diverse reductive dehalogenase-homologous genes in deep subseafloor sedimentary metagenomes.</title>
        <authorList>
            <person name="Kawai M."/>
            <person name="Futagami T."/>
            <person name="Toyoda A."/>
            <person name="Takaki Y."/>
            <person name="Nishi S."/>
            <person name="Hori S."/>
            <person name="Arai W."/>
            <person name="Tsubouchi T."/>
            <person name="Morono Y."/>
            <person name="Uchiyama I."/>
            <person name="Ito T."/>
            <person name="Fujiyama A."/>
            <person name="Inagaki F."/>
            <person name="Takami H."/>
        </authorList>
    </citation>
    <scope>NUCLEOTIDE SEQUENCE</scope>
    <source>
        <strain evidence="1">Expedition CK06-06</strain>
    </source>
</reference>
<evidence type="ECO:0008006" key="2">
    <source>
        <dbReference type="Google" id="ProtNLM"/>
    </source>
</evidence>
<dbReference type="EMBL" id="BARV01031538">
    <property type="protein sequence ID" value="GAI38784.1"/>
    <property type="molecule type" value="Genomic_DNA"/>
</dbReference>
<accession>X1Q692</accession>
<dbReference type="AlphaFoldDB" id="X1Q692"/>
<dbReference type="InterPro" id="IPR036005">
    <property type="entry name" value="Creatinase/aminopeptidase-like"/>
</dbReference>
<dbReference type="Gene3D" id="3.90.230.10">
    <property type="entry name" value="Creatinase/methionine aminopeptidase superfamily"/>
    <property type="match status" value="1"/>
</dbReference>
<feature type="non-terminal residue" evidence="1">
    <location>
        <position position="1"/>
    </location>
</feature>
<proteinExistence type="predicted"/>
<organism evidence="1">
    <name type="scientific">marine sediment metagenome</name>
    <dbReference type="NCBI Taxonomy" id="412755"/>
    <lineage>
        <taxon>unclassified sequences</taxon>
        <taxon>metagenomes</taxon>
        <taxon>ecological metagenomes</taxon>
    </lineage>
</organism>
<name>X1Q692_9ZZZZ</name>
<protein>
    <recommendedName>
        <fullName evidence="2">Peptidase M24 domain-containing protein</fullName>
    </recommendedName>
</protein>
<comment type="caution">
    <text evidence="1">The sequence shown here is derived from an EMBL/GenBank/DDBJ whole genome shotgun (WGS) entry which is preliminary data.</text>
</comment>
<evidence type="ECO:0000313" key="1">
    <source>
        <dbReference type="EMBL" id="GAI38784.1"/>
    </source>
</evidence>
<dbReference type="SUPFAM" id="SSF55920">
    <property type="entry name" value="Creatinase/aminopeptidase"/>
    <property type="match status" value="1"/>
</dbReference>
<gene>
    <name evidence="1" type="ORF">S06H3_49887</name>
</gene>